<proteinExistence type="predicted"/>
<sequence length="442" mass="49027">MATQGLQPISERCCRKCGVRLNRYNLSDFCWPCQDSGRSVDSSTSPLLPVLAPSRQGTFTLRSILDSVQKTQPVNLSDVGQVLKHYRSIHHLTQRDLATILGFDQSYISKLENGQGLRDIAVLSRIAHCLAIPEQWLGIAPNGSLSFSGSELVEIAPSVIRLSQTVRETGRADAAVHELWPLTLRLEAQAEQDKSNVRLLLTLASAQAMLGILLGDLLPEEELWVSVEFFKKAAAIVDEFGDAPIQAEIYRGYGNELRKYKQYEKALACLEKALFLAPDNIAQGSVAALLARTYGEMGERENFGEVMRTVLYVQNRATNFTSTFNPVMIHEIHIRGLLSLGQISEHSRLLEQNQSQLTSIPVAPQWYVISQLTTAQAMFHLGKVDDGLARLQAALMGAELYKLPHQVQRAMRALKTVDAHQPAQKLGEEARLLLDRLSVHGP</sequence>
<dbReference type="PROSITE" id="PS50943">
    <property type="entry name" value="HTH_CROC1"/>
    <property type="match status" value="1"/>
</dbReference>
<feature type="repeat" description="TPR" evidence="1">
    <location>
        <begin position="247"/>
        <end position="280"/>
    </location>
</feature>
<dbReference type="SUPFAM" id="SSF47413">
    <property type="entry name" value="lambda repressor-like DNA-binding domains"/>
    <property type="match status" value="1"/>
</dbReference>
<dbReference type="EMBL" id="ADVG01000002">
    <property type="protein sequence ID" value="EFH85698.1"/>
    <property type="molecule type" value="Genomic_DNA"/>
</dbReference>
<dbReference type="AlphaFoldDB" id="D6TQ50"/>
<comment type="caution">
    <text evidence="3">The sequence shown here is derived from an EMBL/GenBank/DDBJ whole genome shotgun (WGS) entry which is preliminary data.</text>
</comment>
<dbReference type="PROSITE" id="PS50005">
    <property type="entry name" value="TPR"/>
    <property type="match status" value="1"/>
</dbReference>
<name>D6TQ50_KTERA</name>
<dbReference type="STRING" id="485913.Krac_6928"/>
<dbReference type="InterPro" id="IPR011990">
    <property type="entry name" value="TPR-like_helical_dom_sf"/>
</dbReference>
<organism evidence="3 4">
    <name type="scientific">Ktedonobacter racemifer DSM 44963</name>
    <dbReference type="NCBI Taxonomy" id="485913"/>
    <lineage>
        <taxon>Bacteria</taxon>
        <taxon>Bacillati</taxon>
        <taxon>Chloroflexota</taxon>
        <taxon>Ktedonobacteria</taxon>
        <taxon>Ktedonobacterales</taxon>
        <taxon>Ktedonobacteraceae</taxon>
        <taxon>Ktedonobacter</taxon>
    </lineage>
</organism>
<dbReference type="OrthoDB" id="9813662at2"/>
<dbReference type="InParanoid" id="D6TQ50"/>
<dbReference type="InterPro" id="IPR010982">
    <property type="entry name" value="Lambda_DNA-bd_dom_sf"/>
</dbReference>
<dbReference type="Pfam" id="PF12844">
    <property type="entry name" value="HTH_19"/>
    <property type="match status" value="1"/>
</dbReference>
<dbReference type="RefSeq" id="WP_007909393.1">
    <property type="nucleotide sequence ID" value="NZ_ADVG01000002.1"/>
</dbReference>
<dbReference type="CDD" id="cd00093">
    <property type="entry name" value="HTH_XRE"/>
    <property type="match status" value="1"/>
</dbReference>
<evidence type="ECO:0000256" key="1">
    <source>
        <dbReference type="PROSITE-ProRule" id="PRU00339"/>
    </source>
</evidence>
<dbReference type="SMART" id="SM00028">
    <property type="entry name" value="TPR"/>
    <property type="match status" value="1"/>
</dbReference>
<feature type="domain" description="HTH cro/C1-type" evidence="2">
    <location>
        <begin position="83"/>
        <end position="137"/>
    </location>
</feature>
<dbReference type="InterPro" id="IPR019734">
    <property type="entry name" value="TPR_rpt"/>
</dbReference>
<protein>
    <submittedName>
        <fullName evidence="3">Transcriptional regulator, XRE family</fullName>
    </submittedName>
</protein>
<dbReference type="GO" id="GO:0003677">
    <property type="term" value="F:DNA binding"/>
    <property type="evidence" value="ECO:0007669"/>
    <property type="project" value="InterPro"/>
</dbReference>
<accession>D6TQ50</accession>
<dbReference type="eggNOG" id="COG1396">
    <property type="taxonomic scope" value="Bacteria"/>
</dbReference>
<dbReference type="Gene3D" id="1.25.40.10">
    <property type="entry name" value="Tetratricopeptide repeat domain"/>
    <property type="match status" value="1"/>
</dbReference>
<dbReference type="Gene3D" id="1.10.260.40">
    <property type="entry name" value="lambda repressor-like DNA-binding domains"/>
    <property type="match status" value="1"/>
</dbReference>
<evidence type="ECO:0000313" key="4">
    <source>
        <dbReference type="Proteomes" id="UP000004508"/>
    </source>
</evidence>
<evidence type="ECO:0000259" key="2">
    <source>
        <dbReference type="PROSITE" id="PS50943"/>
    </source>
</evidence>
<evidence type="ECO:0000313" key="3">
    <source>
        <dbReference type="EMBL" id="EFH85698.1"/>
    </source>
</evidence>
<keyword evidence="1" id="KW-0802">TPR repeat</keyword>
<dbReference type="Proteomes" id="UP000004508">
    <property type="component" value="Unassembled WGS sequence"/>
</dbReference>
<gene>
    <name evidence="3" type="ORF">Krac_6928</name>
</gene>
<reference evidence="3 4" key="1">
    <citation type="journal article" date="2011" name="Stand. Genomic Sci.">
        <title>Non-contiguous finished genome sequence and contextual data of the filamentous soil bacterium Ktedonobacter racemifer type strain (SOSP1-21).</title>
        <authorList>
            <person name="Chang Y.J."/>
            <person name="Land M."/>
            <person name="Hauser L."/>
            <person name="Chertkov O."/>
            <person name="Del Rio T.G."/>
            <person name="Nolan M."/>
            <person name="Copeland A."/>
            <person name="Tice H."/>
            <person name="Cheng J.F."/>
            <person name="Lucas S."/>
            <person name="Han C."/>
            <person name="Goodwin L."/>
            <person name="Pitluck S."/>
            <person name="Ivanova N."/>
            <person name="Ovchinikova G."/>
            <person name="Pati A."/>
            <person name="Chen A."/>
            <person name="Palaniappan K."/>
            <person name="Mavromatis K."/>
            <person name="Liolios K."/>
            <person name="Brettin T."/>
            <person name="Fiebig A."/>
            <person name="Rohde M."/>
            <person name="Abt B."/>
            <person name="Goker M."/>
            <person name="Detter J.C."/>
            <person name="Woyke T."/>
            <person name="Bristow J."/>
            <person name="Eisen J.A."/>
            <person name="Markowitz V."/>
            <person name="Hugenholtz P."/>
            <person name="Kyrpides N.C."/>
            <person name="Klenk H.P."/>
            <person name="Lapidus A."/>
        </authorList>
    </citation>
    <scope>NUCLEOTIDE SEQUENCE [LARGE SCALE GENOMIC DNA]</scope>
    <source>
        <strain evidence="4">DSM 44963</strain>
    </source>
</reference>
<dbReference type="InterPro" id="IPR001387">
    <property type="entry name" value="Cro/C1-type_HTH"/>
</dbReference>
<dbReference type="SMART" id="SM00530">
    <property type="entry name" value="HTH_XRE"/>
    <property type="match status" value="1"/>
</dbReference>
<dbReference type="eggNOG" id="COG0457">
    <property type="taxonomic scope" value="Bacteria"/>
</dbReference>
<keyword evidence="4" id="KW-1185">Reference proteome</keyword>
<dbReference type="SUPFAM" id="SSF48452">
    <property type="entry name" value="TPR-like"/>
    <property type="match status" value="1"/>
</dbReference>